<keyword evidence="1" id="KW-1133">Transmembrane helix</keyword>
<evidence type="ECO:0000256" key="1">
    <source>
        <dbReference type="SAM" id="Phobius"/>
    </source>
</evidence>
<protein>
    <submittedName>
        <fullName evidence="2">Uncharacterized protein</fullName>
    </submittedName>
</protein>
<sequence>MTNSLLVMQRSPYELGYIEWGSNNILRAVLNFTGELKSLFLLNDSPKEDASKKDNEKKNMISINRLGLVGAGILYALLELLYSFIFNGIYLIELKANKFLDETVGSIQFFEPFYKWIVVFLSFIILSARAAISVFTLDIWRRSILLIHSKSKYIMRDTVMFFATIFVSNIAGGWLYNNIMLVLNHLEIAANYRNIISIIVSVYMSLLVYNIFRNTSKKISYYNIFIILHWCIVGLLYFASLICKTNPNAKVFPWSSSYYN</sequence>
<name>I3EJB9_NEMP3</name>
<feature type="transmembrane region" description="Helical" evidence="1">
    <location>
        <begin position="195"/>
        <end position="212"/>
    </location>
</feature>
<proteinExistence type="predicted"/>
<accession>I3EJB9</accession>
<dbReference type="Proteomes" id="UP000002872">
    <property type="component" value="Unassembled WGS sequence"/>
</dbReference>
<feature type="transmembrane region" description="Helical" evidence="1">
    <location>
        <begin position="66"/>
        <end position="93"/>
    </location>
</feature>
<organism evidence="2 3">
    <name type="scientific">Nematocida parisii (strain ERTm3)</name>
    <name type="common">Nematode killer fungus</name>
    <dbReference type="NCBI Taxonomy" id="935791"/>
    <lineage>
        <taxon>Eukaryota</taxon>
        <taxon>Fungi</taxon>
        <taxon>Fungi incertae sedis</taxon>
        <taxon>Microsporidia</taxon>
        <taxon>Nematocida</taxon>
    </lineage>
</organism>
<keyword evidence="1" id="KW-0812">Transmembrane</keyword>
<evidence type="ECO:0000313" key="2">
    <source>
        <dbReference type="EMBL" id="EIJ89316.1"/>
    </source>
</evidence>
<reference evidence="2" key="1">
    <citation type="submission" date="2011-01" db="EMBL/GenBank/DDBJ databases">
        <title>The Genome Sequence of Nematocida parisii strain ERTm3.</title>
        <authorList>
            <consortium name="The Broad Institute Genome Sequencing Platform"/>
            <consortium name="The Broad Institute Genome Sequencing Center for Infectious Disease"/>
            <person name="Cuomo C."/>
            <person name="Troemel E."/>
            <person name="Young S.K."/>
            <person name="Zeng Q."/>
            <person name="Gargeya S."/>
            <person name="Fitzgerald M."/>
            <person name="Haas B."/>
            <person name="Abouelleil A."/>
            <person name="Alvarado L."/>
            <person name="Arachchi H.M."/>
            <person name="Berlin A."/>
            <person name="Chapman S.B."/>
            <person name="Gearin G."/>
            <person name="Goldberg J."/>
            <person name="Griggs A."/>
            <person name="Gujja S."/>
            <person name="Hansen M."/>
            <person name="Heiman D."/>
            <person name="Howarth C."/>
            <person name="Larimer J."/>
            <person name="Lui A."/>
            <person name="MacDonald P.J.P."/>
            <person name="McCowen C."/>
            <person name="Montmayeur A."/>
            <person name="Murphy C."/>
            <person name="Neiman D."/>
            <person name="Pearson M."/>
            <person name="Priest M."/>
            <person name="Roberts A."/>
            <person name="Saif S."/>
            <person name="Shea T."/>
            <person name="Sisk P."/>
            <person name="Stolte C."/>
            <person name="Sykes S."/>
            <person name="Wortman J."/>
            <person name="Nusbaum C."/>
            <person name="Birren B."/>
        </authorList>
    </citation>
    <scope>NUCLEOTIDE SEQUENCE</scope>
    <source>
        <strain evidence="2">ERTm3</strain>
    </source>
</reference>
<feature type="transmembrane region" description="Helical" evidence="1">
    <location>
        <begin position="158"/>
        <end position="175"/>
    </location>
</feature>
<dbReference type="OrthoDB" id="10331184at2759"/>
<dbReference type="VEuPathDB" id="MicrosporidiaDB:NEQG_00086"/>
<gene>
    <name evidence="2" type="ORF">NEQG_00086</name>
</gene>
<keyword evidence="3" id="KW-1185">Reference proteome</keyword>
<dbReference type="EMBL" id="GL870876">
    <property type="protein sequence ID" value="EIJ89316.1"/>
    <property type="molecule type" value="Genomic_DNA"/>
</dbReference>
<dbReference type="AlphaFoldDB" id="I3EJB9"/>
<feature type="transmembrane region" description="Helical" evidence="1">
    <location>
        <begin position="219"/>
        <end position="239"/>
    </location>
</feature>
<evidence type="ECO:0000313" key="3">
    <source>
        <dbReference type="Proteomes" id="UP000002872"/>
    </source>
</evidence>
<dbReference type="InParanoid" id="I3EJB9"/>
<feature type="transmembrane region" description="Helical" evidence="1">
    <location>
        <begin position="113"/>
        <end position="137"/>
    </location>
</feature>
<dbReference type="HOGENOM" id="CLU_1069955_0_0_1"/>
<keyword evidence="1" id="KW-0472">Membrane</keyword>